<dbReference type="AlphaFoldDB" id="S3D5J8"/>
<feature type="signal peptide" evidence="1">
    <location>
        <begin position="1"/>
        <end position="18"/>
    </location>
</feature>
<dbReference type="EMBL" id="KE145359">
    <property type="protein sequence ID" value="EPE32384.1"/>
    <property type="molecule type" value="Genomic_DNA"/>
</dbReference>
<protein>
    <submittedName>
        <fullName evidence="2">Uncharacterized protein</fullName>
    </submittedName>
</protein>
<evidence type="ECO:0000256" key="1">
    <source>
        <dbReference type="SAM" id="SignalP"/>
    </source>
</evidence>
<proteinExistence type="predicted"/>
<reference evidence="2 3" key="1">
    <citation type="journal article" date="2013" name="BMC Genomics">
        <title>Genomics-driven discovery of the pneumocandin biosynthetic gene cluster in the fungus Glarea lozoyensis.</title>
        <authorList>
            <person name="Chen L."/>
            <person name="Yue Q."/>
            <person name="Zhang X."/>
            <person name="Xiang M."/>
            <person name="Wang C."/>
            <person name="Li S."/>
            <person name="Che Y."/>
            <person name="Ortiz-Lopez F.J."/>
            <person name="Bills G.F."/>
            <person name="Liu X."/>
            <person name="An Z."/>
        </authorList>
    </citation>
    <scope>NUCLEOTIDE SEQUENCE [LARGE SCALE GENOMIC DNA]</scope>
    <source>
        <strain evidence="3">ATCC 20868 / MF5171</strain>
    </source>
</reference>
<keyword evidence="1" id="KW-0732">Signal</keyword>
<keyword evidence="3" id="KW-1185">Reference proteome</keyword>
<dbReference type="GeneID" id="19466570"/>
<dbReference type="KEGG" id="glz:GLAREA_07517"/>
<accession>S3D5J8</accession>
<dbReference type="Proteomes" id="UP000016922">
    <property type="component" value="Unassembled WGS sequence"/>
</dbReference>
<gene>
    <name evidence="2" type="ORF">GLAREA_07517</name>
</gene>
<name>S3D5J8_GLAL2</name>
<organism evidence="2 3">
    <name type="scientific">Glarea lozoyensis (strain ATCC 20868 / MF5171)</name>
    <dbReference type="NCBI Taxonomy" id="1116229"/>
    <lineage>
        <taxon>Eukaryota</taxon>
        <taxon>Fungi</taxon>
        <taxon>Dikarya</taxon>
        <taxon>Ascomycota</taxon>
        <taxon>Pezizomycotina</taxon>
        <taxon>Leotiomycetes</taxon>
        <taxon>Helotiales</taxon>
        <taxon>Helotiaceae</taxon>
        <taxon>Glarea</taxon>
    </lineage>
</organism>
<feature type="chain" id="PRO_5004508047" evidence="1">
    <location>
        <begin position="19"/>
        <end position="76"/>
    </location>
</feature>
<evidence type="ECO:0000313" key="3">
    <source>
        <dbReference type="Proteomes" id="UP000016922"/>
    </source>
</evidence>
<dbReference type="HOGENOM" id="CLU_2654706_0_0_1"/>
<dbReference type="RefSeq" id="XP_008080396.1">
    <property type="nucleotide sequence ID" value="XM_008082205.1"/>
</dbReference>
<sequence>MQSQLPLALLTLVTLITAAPVAPIERCTAADTGKLCKAGAINGFFVNGFCTDLPIRQDASQFACIPGGTLSGTEAS</sequence>
<evidence type="ECO:0000313" key="2">
    <source>
        <dbReference type="EMBL" id="EPE32384.1"/>
    </source>
</evidence>